<feature type="region of interest" description="Disordered" evidence="1">
    <location>
        <begin position="728"/>
        <end position="783"/>
    </location>
</feature>
<evidence type="ECO:0000313" key="2">
    <source>
        <dbReference type="EMBL" id="CAB4194571.1"/>
    </source>
</evidence>
<sequence length="1143" mass="125526">MSVLEVFAKAIKSDPEGALALMNEVTYAYLADQAEEVRPELEALLATFVAERTAIAKRAVVKSYVESTVAGKYPDDDIHKSAEWLAGIENYISFSKDLTGSALNEFNRKHPRGAQGRFARGIPQAENLKQSPFGVTPERLSPTVQRAMDFSARSPKIIDEATRPLVERNQYQWDSANRAVESILSNFNTGQRSDVDLILNIQRSTGDLYTKRVPAKNFENALPKNAGWDLEDNLISIEVDSARNASEATRQKVGAYNTLGSIGGNAFAQLANVDAESLSALSTSINRNAGKDKSRLTRFFDRLSAGGSVMQQIDPLKAYGDYARFVGVIGPEAEQALDPYVRQAAYRYRGTEKEPDLALVQQFNSQTLQLVDAVADQRDHENAPAAIENLADRARRGERDRDVDVDMVAASAINNIKRINSTKGFYTADELKMAVRSDVAARFLLNTLPDDPFIAEVSEKSGQILPSQGVIVDADGDIVSQSVGFSDDHYLPFNFKNLASLRGGQYIRTRQQGGLTSEDIYTAVRTGTRRATVVSSSGVFSLEFDPNFRGARANSDKARQMYDRYIKILDAVDQSDLYVLDVTPTEKAKFREMANRLAQGDKKKSDDLFDRYLAGAREAGSNLSEGQAAILEEEARQRVAEERKNMSPDRVARRVEEVYDELATEWSQNRINKLRLNSEGYYKALQTLQQQFPYFIRDVSFQPLTSKSGGFLQGLNQSGAAGARQRLGAGDKGYVSPGGLRSRNVQSGTYASAPAQMRSKGKSEDVAVEAPTTTEAAPKQVAGAPKAVAGVPATQKGGLTKLIDNQSSDSQIEAKTLVDNFVANILGNIVSNARTTTPGIDDETPWNMFDSDKKQTMVLLDIDRIETKALKKAFAEDPQRVLSLMTDKDNVKEAVRVLYNTGKPLGVVDTVEELANAIVQQFKEVQQYTLAQNPFVNPIEGIDGAFYTGSSPQLFPDIVNLVSPDDVMEYIKNNPGVGDAMISIHENTPFDIASNVKKKIDVLKSIPDAYTQLVQQAADEMDPNLVTFNKLASKTGVKPEELLDALGYEDQSSIDPSFMSSINQIQAITMQRADQLQKAWSVLIASKIVEGGGGEGPKVQKAFRNLTPEPSSRQVQVVSKSHPLSLQVQHRKALGLPLVDKKK</sequence>
<feature type="compositionally biased region" description="Low complexity" evidence="1">
    <location>
        <begin position="768"/>
        <end position="783"/>
    </location>
</feature>
<protein>
    <submittedName>
        <fullName evidence="2">Uncharacterized protein</fullName>
    </submittedName>
</protein>
<reference evidence="2" key="1">
    <citation type="submission" date="2020-05" db="EMBL/GenBank/DDBJ databases">
        <authorList>
            <person name="Chiriac C."/>
            <person name="Salcher M."/>
            <person name="Ghai R."/>
            <person name="Kavagutti S V."/>
        </authorList>
    </citation>
    <scope>NUCLEOTIDE SEQUENCE</scope>
</reference>
<evidence type="ECO:0000256" key="1">
    <source>
        <dbReference type="SAM" id="MobiDB-lite"/>
    </source>
</evidence>
<organism evidence="2">
    <name type="scientific">uncultured Caudovirales phage</name>
    <dbReference type="NCBI Taxonomy" id="2100421"/>
    <lineage>
        <taxon>Viruses</taxon>
        <taxon>Duplodnaviria</taxon>
        <taxon>Heunggongvirae</taxon>
        <taxon>Uroviricota</taxon>
        <taxon>Caudoviricetes</taxon>
        <taxon>Peduoviridae</taxon>
        <taxon>Maltschvirus</taxon>
        <taxon>Maltschvirus maltsch</taxon>
    </lineage>
</organism>
<gene>
    <name evidence="2" type="ORF">UFOVP1264_26</name>
</gene>
<accession>A0A6J5RLS4</accession>
<name>A0A6J5RLS4_9CAUD</name>
<proteinExistence type="predicted"/>
<dbReference type="EMBL" id="LR797213">
    <property type="protein sequence ID" value="CAB4194571.1"/>
    <property type="molecule type" value="Genomic_DNA"/>
</dbReference>